<evidence type="ECO:0000259" key="4">
    <source>
        <dbReference type="PROSITE" id="PS51186"/>
    </source>
</evidence>
<dbReference type="Proteomes" id="UP000636661">
    <property type="component" value="Unassembled WGS sequence"/>
</dbReference>
<reference evidence="5" key="1">
    <citation type="journal article" date="2014" name="Int. J. Syst. Evol. Microbiol.">
        <title>Complete genome sequence of Corynebacterium casei LMG S-19264T (=DSM 44701T), isolated from a smear-ripened cheese.</title>
        <authorList>
            <consortium name="US DOE Joint Genome Institute (JGI-PGF)"/>
            <person name="Walter F."/>
            <person name="Albersmeier A."/>
            <person name="Kalinowski J."/>
            <person name="Ruckert C."/>
        </authorList>
    </citation>
    <scope>NUCLEOTIDE SEQUENCE</scope>
    <source>
        <strain evidence="5">JCM 4391</strain>
    </source>
</reference>
<organism evidence="5 6">
    <name type="scientific">Streptomyces lavendofoliae</name>
    <dbReference type="NCBI Taxonomy" id="67314"/>
    <lineage>
        <taxon>Bacteria</taxon>
        <taxon>Bacillati</taxon>
        <taxon>Actinomycetota</taxon>
        <taxon>Actinomycetes</taxon>
        <taxon>Kitasatosporales</taxon>
        <taxon>Streptomycetaceae</taxon>
        <taxon>Streptomyces</taxon>
    </lineage>
</organism>
<dbReference type="InterPro" id="IPR000182">
    <property type="entry name" value="GNAT_dom"/>
</dbReference>
<feature type="domain" description="N-acetyltransferase" evidence="4">
    <location>
        <begin position="1"/>
        <end position="130"/>
    </location>
</feature>
<dbReference type="Pfam" id="PF00583">
    <property type="entry name" value="Acetyltransf_1"/>
    <property type="match status" value="2"/>
</dbReference>
<gene>
    <name evidence="5" type="ORF">GCM10010274_45760</name>
</gene>
<protein>
    <submittedName>
        <fullName evidence="5">N-acetyltransferase</fullName>
    </submittedName>
</protein>
<proteinExistence type="predicted"/>
<accession>A0A918I0A6</accession>
<dbReference type="PROSITE" id="PS51186">
    <property type="entry name" value="GNAT"/>
    <property type="match status" value="2"/>
</dbReference>
<comment type="caution">
    <text evidence="5">The sequence shown here is derived from an EMBL/GenBank/DDBJ whole genome shotgun (WGS) entry which is preliminary data.</text>
</comment>
<dbReference type="InterPro" id="IPR016181">
    <property type="entry name" value="Acyl_CoA_acyltransferase"/>
</dbReference>
<dbReference type="SUPFAM" id="SSF55729">
    <property type="entry name" value="Acyl-CoA N-acyltransferases (Nat)"/>
    <property type="match status" value="2"/>
</dbReference>
<dbReference type="Gene3D" id="3.40.630.30">
    <property type="match status" value="2"/>
</dbReference>
<evidence type="ECO:0000313" key="6">
    <source>
        <dbReference type="Proteomes" id="UP000636661"/>
    </source>
</evidence>
<reference evidence="5" key="2">
    <citation type="submission" date="2020-09" db="EMBL/GenBank/DDBJ databases">
        <authorList>
            <person name="Sun Q."/>
            <person name="Ohkuma M."/>
        </authorList>
    </citation>
    <scope>NUCLEOTIDE SEQUENCE</scope>
    <source>
        <strain evidence="5">JCM 4391</strain>
    </source>
</reference>
<dbReference type="RefSeq" id="WP_189552829.1">
    <property type="nucleotide sequence ID" value="NZ_BMTP01000012.1"/>
</dbReference>
<name>A0A918I0A6_9ACTN</name>
<dbReference type="InterPro" id="IPR050680">
    <property type="entry name" value="YpeA/RimI_acetyltransf"/>
</dbReference>
<dbReference type="GO" id="GO:0016747">
    <property type="term" value="F:acyltransferase activity, transferring groups other than amino-acyl groups"/>
    <property type="evidence" value="ECO:0007669"/>
    <property type="project" value="InterPro"/>
</dbReference>
<dbReference type="PANTHER" id="PTHR43420">
    <property type="entry name" value="ACETYLTRANSFERASE"/>
    <property type="match status" value="1"/>
</dbReference>
<evidence type="ECO:0000256" key="2">
    <source>
        <dbReference type="ARBA" id="ARBA00023315"/>
    </source>
</evidence>
<dbReference type="EMBL" id="BMTP01000012">
    <property type="protein sequence ID" value="GGU51771.1"/>
    <property type="molecule type" value="Genomic_DNA"/>
</dbReference>
<feature type="region of interest" description="Disordered" evidence="3">
    <location>
        <begin position="1"/>
        <end position="20"/>
    </location>
</feature>
<keyword evidence="2" id="KW-0012">Acyltransferase</keyword>
<feature type="domain" description="N-acetyltransferase" evidence="4">
    <location>
        <begin position="127"/>
        <end position="280"/>
    </location>
</feature>
<feature type="compositionally biased region" description="Polar residues" evidence="3">
    <location>
        <begin position="1"/>
        <end position="15"/>
    </location>
</feature>
<keyword evidence="1" id="KW-0808">Transferase</keyword>
<dbReference type="CDD" id="cd04301">
    <property type="entry name" value="NAT_SF"/>
    <property type="match status" value="1"/>
</dbReference>
<evidence type="ECO:0000256" key="1">
    <source>
        <dbReference type="ARBA" id="ARBA00022679"/>
    </source>
</evidence>
<sequence length="280" mass="30261">MTTTLRPAGPLQQTPDGARSRTYDVCVNSRRVGAVELGTLPGTGRRSAGVIRSLGVEEPDRRRGRGTVAALAAEEVLRGWGCDQVTASVPVGAEVALRMATALGYTERSRTMAKDLAGPPPGPPERIEVRPMAEAEFERWAVRSAERFARGWAEHGVPEDRARAKAEASRRRHLPDGLATEGAALHVAALDGVPVGHLWTGRAESPAGAEGAFVYDIEVADAVRGRGYGRALMLFAERLALEAGERRIGLHVFVDNTRALRLYESLGYRSTHVHCFKPLL</sequence>
<evidence type="ECO:0000313" key="5">
    <source>
        <dbReference type="EMBL" id="GGU51771.1"/>
    </source>
</evidence>
<dbReference type="AlphaFoldDB" id="A0A918I0A6"/>
<keyword evidence="6" id="KW-1185">Reference proteome</keyword>
<evidence type="ECO:0000256" key="3">
    <source>
        <dbReference type="SAM" id="MobiDB-lite"/>
    </source>
</evidence>